<reference evidence="3 4" key="1">
    <citation type="submission" date="2018-02" db="EMBL/GenBank/DDBJ databases">
        <title>Genomic Encyclopedia of Archaeal and Bacterial Type Strains, Phase II (KMG-II): from individual species to whole genera.</title>
        <authorList>
            <person name="Goeker M."/>
        </authorList>
    </citation>
    <scope>NUCLEOTIDE SEQUENCE [LARGE SCALE GENOMIC DNA]</scope>
    <source>
        <strain evidence="3 4">DSM 3808</strain>
    </source>
</reference>
<evidence type="ECO:0008006" key="5">
    <source>
        <dbReference type="Google" id="ProtNLM"/>
    </source>
</evidence>
<dbReference type="InterPro" id="IPR008991">
    <property type="entry name" value="Translation_prot_SH3-like_sf"/>
</dbReference>
<dbReference type="GO" id="GO:0005840">
    <property type="term" value="C:ribosome"/>
    <property type="evidence" value="ECO:0007669"/>
    <property type="project" value="UniProtKB-KW"/>
</dbReference>
<name>A0A2S6HH80_9FIRM</name>
<dbReference type="OrthoDB" id="1683515at2"/>
<dbReference type="AlphaFoldDB" id="A0A2S6HH80"/>
<comment type="caution">
    <text evidence="3">The sequence shown here is derived from an EMBL/GenBank/DDBJ whole genome shotgun (WGS) entry which is preliminary data.</text>
</comment>
<evidence type="ECO:0000256" key="1">
    <source>
        <dbReference type="ARBA" id="ARBA00022980"/>
    </source>
</evidence>
<sequence length="93" mass="11179">MSEYTGLLVKSTAGHDKGEFFFILREEGEYIYLVDGKIRRLDCPKKKKKKHVIPLLWEKQSPGDKIRENKRVTDEEIKHFIRCFKREDQVVRR</sequence>
<dbReference type="GO" id="GO:1990904">
    <property type="term" value="C:ribonucleoprotein complex"/>
    <property type="evidence" value="ECO:0007669"/>
    <property type="project" value="UniProtKB-KW"/>
</dbReference>
<keyword evidence="4" id="KW-1185">Reference proteome</keyword>
<keyword evidence="2" id="KW-0687">Ribonucleoprotein</keyword>
<dbReference type="Proteomes" id="UP000237749">
    <property type="component" value="Unassembled WGS sequence"/>
</dbReference>
<dbReference type="InterPro" id="IPR041985">
    <property type="entry name" value="Ribosomal_eL14_KOW"/>
</dbReference>
<organism evidence="3 4">
    <name type="scientific">Lacrimispora xylanisolvens</name>
    <dbReference type="NCBI Taxonomy" id="384636"/>
    <lineage>
        <taxon>Bacteria</taxon>
        <taxon>Bacillati</taxon>
        <taxon>Bacillota</taxon>
        <taxon>Clostridia</taxon>
        <taxon>Lachnospirales</taxon>
        <taxon>Lachnospiraceae</taxon>
        <taxon>Lacrimispora</taxon>
    </lineage>
</organism>
<dbReference type="RefSeq" id="WP_104439439.1">
    <property type="nucleotide sequence ID" value="NZ_PTJA01000017.1"/>
</dbReference>
<proteinExistence type="predicted"/>
<evidence type="ECO:0000313" key="3">
    <source>
        <dbReference type="EMBL" id="PPK76828.1"/>
    </source>
</evidence>
<evidence type="ECO:0000256" key="2">
    <source>
        <dbReference type="ARBA" id="ARBA00023274"/>
    </source>
</evidence>
<dbReference type="CDD" id="cd06088">
    <property type="entry name" value="KOW_RPL14"/>
    <property type="match status" value="1"/>
</dbReference>
<evidence type="ECO:0000313" key="4">
    <source>
        <dbReference type="Proteomes" id="UP000237749"/>
    </source>
</evidence>
<protein>
    <recommendedName>
        <fullName evidence="5">Ribosomal protein L14E/L6E/L27E</fullName>
    </recommendedName>
</protein>
<dbReference type="SUPFAM" id="SSF50104">
    <property type="entry name" value="Translation proteins SH3-like domain"/>
    <property type="match status" value="1"/>
</dbReference>
<keyword evidence="1" id="KW-0689">Ribosomal protein</keyword>
<dbReference type="EMBL" id="PTJA01000017">
    <property type="protein sequence ID" value="PPK76828.1"/>
    <property type="molecule type" value="Genomic_DNA"/>
</dbReference>
<gene>
    <name evidence="3" type="ORF">BXY41_11757</name>
</gene>
<accession>A0A2S6HH80</accession>